<dbReference type="GO" id="GO:0006955">
    <property type="term" value="P:immune response"/>
    <property type="evidence" value="ECO:0007669"/>
    <property type="project" value="InterPro"/>
</dbReference>
<dbReference type="Gene3D" id="2.40.50.40">
    <property type="match status" value="1"/>
</dbReference>
<dbReference type="InterPro" id="IPR036048">
    <property type="entry name" value="Interleukin_8-like_sf"/>
</dbReference>
<feature type="chain" id="PRO_5015058981" description="Chemokine interleukin-8-like domain-containing protein" evidence="2">
    <location>
        <begin position="26"/>
        <end position="119"/>
    </location>
</feature>
<evidence type="ECO:0000256" key="2">
    <source>
        <dbReference type="SAM" id="SignalP"/>
    </source>
</evidence>
<evidence type="ECO:0000313" key="4">
    <source>
        <dbReference type="EMBL" id="SBS14390.1"/>
    </source>
</evidence>
<dbReference type="AlphaFoldDB" id="A0A1A8S7R1"/>
<dbReference type="EMBL" id="HAEH01001577">
    <property type="protein sequence ID" value="SBR67168.1"/>
    <property type="molecule type" value="Transcribed_RNA"/>
</dbReference>
<proteinExistence type="predicted"/>
<sequence>MAFSQRNVALLLVVVAAVCIELHQGHIIVGRCKCPQVQNVPRINVSDFEVTEKSPACDKIEVILTSVKPDNSTEQICVDPSARIALAFQRCWNSINKDKSRKMECIEKSRNTVAKPSHH</sequence>
<dbReference type="InterPro" id="IPR001811">
    <property type="entry name" value="Chemokine_IL8-like_dom"/>
</dbReference>
<reference evidence="4" key="1">
    <citation type="submission" date="2016-05" db="EMBL/GenBank/DDBJ databases">
        <authorList>
            <person name="Lavstsen T."/>
            <person name="Jespersen J.S."/>
        </authorList>
    </citation>
    <scope>NUCLEOTIDE SEQUENCE</scope>
    <source>
        <tissue evidence="4">Brain</tissue>
    </source>
</reference>
<organism evidence="4">
    <name type="scientific">Nothobranchius rachovii</name>
    <name type="common">bluefin notho</name>
    <dbReference type="NCBI Taxonomy" id="451742"/>
    <lineage>
        <taxon>Eukaryota</taxon>
        <taxon>Metazoa</taxon>
        <taxon>Chordata</taxon>
        <taxon>Craniata</taxon>
        <taxon>Vertebrata</taxon>
        <taxon>Euteleostomi</taxon>
        <taxon>Actinopterygii</taxon>
        <taxon>Neopterygii</taxon>
        <taxon>Teleostei</taxon>
        <taxon>Neoteleostei</taxon>
        <taxon>Acanthomorphata</taxon>
        <taxon>Ovalentaria</taxon>
        <taxon>Atherinomorphae</taxon>
        <taxon>Cyprinodontiformes</taxon>
        <taxon>Nothobranchiidae</taxon>
        <taxon>Nothobranchius</taxon>
    </lineage>
</organism>
<dbReference type="EMBL" id="HAEI01011922">
    <property type="protein sequence ID" value="SBS14390.1"/>
    <property type="molecule type" value="Transcribed_RNA"/>
</dbReference>
<keyword evidence="2" id="KW-0732">Signal</keyword>
<reference evidence="4" key="2">
    <citation type="submission" date="2016-06" db="EMBL/GenBank/DDBJ databases">
        <title>The genome of a short-lived fish provides insights into sex chromosome evolution and the genetic control of aging.</title>
        <authorList>
            <person name="Reichwald K."/>
            <person name="Felder M."/>
            <person name="Petzold A."/>
            <person name="Koch P."/>
            <person name="Groth M."/>
            <person name="Platzer M."/>
        </authorList>
    </citation>
    <scope>NUCLEOTIDE SEQUENCE</scope>
    <source>
        <tissue evidence="4">Brain</tissue>
    </source>
</reference>
<dbReference type="SUPFAM" id="SSF54117">
    <property type="entry name" value="Interleukin 8-like chemokines"/>
    <property type="match status" value="1"/>
</dbReference>
<gene>
    <name evidence="4" type="primary">CR762483.1</name>
</gene>
<evidence type="ECO:0000256" key="1">
    <source>
        <dbReference type="ARBA" id="ARBA00022514"/>
    </source>
</evidence>
<accession>A0A1A8S7R1</accession>
<dbReference type="GO" id="GO:0005615">
    <property type="term" value="C:extracellular space"/>
    <property type="evidence" value="ECO:0007669"/>
    <property type="project" value="UniProtKB-KW"/>
</dbReference>
<feature type="signal peptide" evidence="2">
    <location>
        <begin position="1"/>
        <end position="25"/>
    </location>
</feature>
<dbReference type="GO" id="GO:0008009">
    <property type="term" value="F:chemokine activity"/>
    <property type="evidence" value="ECO:0007669"/>
    <property type="project" value="InterPro"/>
</dbReference>
<dbReference type="Pfam" id="PF00048">
    <property type="entry name" value="IL8"/>
    <property type="match status" value="1"/>
</dbReference>
<evidence type="ECO:0000259" key="3">
    <source>
        <dbReference type="Pfam" id="PF00048"/>
    </source>
</evidence>
<name>A0A1A8S7R1_9TELE</name>
<feature type="domain" description="Chemokine interleukin-8-like" evidence="3">
    <location>
        <begin position="31"/>
        <end position="82"/>
    </location>
</feature>
<protein>
    <recommendedName>
        <fullName evidence="3">Chemokine interleukin-8-like domain-containing protein</fullName>
    </recommendedName>
</protein>
<keyword evidence="1" id="KW-0202">Cytokine</keyword>